<dbReference type="PROSITE" id="PS51257">
    <property type="entry name" value="PROKAR_LIPOPROTEIN"/>
    <property type="match status" value="1"/>
</dbReference>
<sequence>MYVKAKTNASRSALSALTVSLAALLSACSVGPDYQRPDLPAVSSYARLDATQRQEPAPEAGQVFWRGFNDPELTKLVELALRHNQDVQLALANYQQANAMLGSAKYDLLPTLVASSQASNERSSADQQPGVAAAERDYHQYQGSVGFSWELDLFGRVRRSVEAQRADTRASADDIAAMQVVVVGELAQTYFQLRGWQEQLNIVRDNAANQAQTLSLLQLQQGAGMASAFDVDRGRAQLETTRASIPPLEAQIAVATHRIGVLTGNVPEALISELETPAALAQLSANVPMQAPGELLRRRPDVAAAEHRLAAATARIGVATADLFPHFTLGGLIGTQAFDAGALFARDSETRSLTLGVDGSFLNVGRVRARIAASNAQSAGDLASYQKTVLTALEETENALVQVSRSAQQRHHLEQAAAASVRAAEVAKVRFDQGAIDLLELLDAENVRLQSQDALAQSRARHTLAVVSLYRAMAGGWPEYVANEAPNKT</sequence>
<dbReference type="Gene3D" id="2.20.200.10">
    <property type="entry name" value="Outer membrane efflux proteins (OEP)"/>
    <property type="match status" value="1"/>
</dbReference>
<dbReference type="NCBIfam" id="TIGR01845">
    <property type="entry name" value="outer_NodT"/>
    <property type="match status" value="1"/>
</dbReference>
<gene>
    <name evidence="1" type="primary">ttgF</name>
    <name evidence="1" type="ORF">TRI8_00001</name>
</gene>
<dbReference type="GO" id="GO:0016020">
    <property type="term" value="C:membrane"/>
    <property type="evidence" value="ECO:0007669"/>
    <property type="project" value="InterPro"/>
</dbReference>
<protein>
    <submittedName>
        <fullName evidence="1">Toluene efflux pump outer membrane protein TtgF</fullName>
    </submittedName>
</protein>
<dbReference type="SUPFAM" id="SSF56954">
    <property type="entry name" value="Outer membrane efflux proteins (OEP)"/>
    <property type="match status" value="1"/>
</dbReference>
<accession>A0A385FVD5</accession>
<dbReference type="Gene3D" id="1.20.1600.10">
    <property type="entry name" value="Outer membrane efflux proteins (OEP)"/>
    <property type="match status" value="1"/>
</dbReference>
<proteinExistence type="predicted"/>
<dbReference type="InterPro" id="IPR010131">
    <property type="entry name" value="MdtP/NodT-like"/>
</dbReference>
<dbReference type="GO" id="GO:0015562">
    <property type="term" value="F:efflux transmembrane transporter activity"/>
    <property type="evidence" value="ECO:0007669"/>
    <property type="project" value="InterPro"/>
</dbReference>
<dbReference type="AlphaFoldDB" id="A0A385FVD5"/>
<organism evidence="1">
    <name type="scientific">uncultured organism</name>
    <dbReference type="NCBI Taxonomy" id="155900"/>
    <lineage>
        <taxon>unclassified sequences</taxon>
        <taxon>environmental samples</taxon>
    </lineage>
</organism>
<dbReference type="PANTHER" id="PTHR30203">
    <property type="entry name" value="OUTER MEMBRANE CATION EFFLUX PROTEIN"/>
    <property type="match status" value="1"/>
</dbReference>
<reference evidence="1" key="1">
    <citation type="submission" date="2018-07" db="EMBL/GenBank/DDBJ databases">
        <title>Functional screening for triclosan resistance in a wastewater metagenome and isolates of Escherichia coli and Enterococcus spp. from a large Canadian healthcare region.</title>
        <authorList>
            <person name="Cameron A."/>
            <person name="Barbieri R."/>
            <person name="Read R.R."/>
            <person name="Church D.L."/>
            <person name="Adator E.H."/>
            <person name="McAllister T.A."/>
        </authorList>
    </citation>
    <scope>NUCLEOTIDE SEQUENCE</scope>
</reference>
<dbReference type="InterPro" id="IPR003423">
    <property type="entry name" value="OMP_efflux"/>
</dbReference>
<dbReference type="Pfam" id="PF02321">
    <property type="entry name" value="OEP"/>
    <property type="match status" value="2"/>
</dbReference>
<evidence type="ECO:0000313" key="1">
    <source>
        <dbReference type="EMBL" id="AXV45628.1"/>
    </source>
</evidence>
<dbReference type="PANTHER" id="PTHR30203:SF25">
    <property type="entry name" value="OUTER MEMBRANE PROTEIN-RELATED"/>
    <property type="match status" value="1"/>
</dbReference>
<name>A0A385FVD5_9ZZZZ</name>
<dbReference type="EMBL" id="MH687389">
    <property type="protein sequence ID" value="AXV45628.1"/>
    <property type="molecule type" value="Genomic_DNA"/>
</dbReference>